<gene>
    <name evidence="2" type="ORF">FMM06_07430</name>
</gene>
<feature type="signal peptide" evidence="1">
    <location>
        <begin position="1"/>
        <end position="18"/>
    </location>
</feature>
<dbReference type="Proteomes" id="UP000317894">
    <property type="component" value="Unassembled WGS sequence"/>
</dbReference>
<keyword evidence="1" id="KW-0732">Signal</keyword>
<keyword evidence="3" id="KW-1185">Reference proteome</keyword>
<name>A0A552UJS0_9SPHN</name>
<reference evidence="2 3" key="1">
    <citation type="submission" date="2019-07" db="EMBL/GenBank/DDBJ databases">
        <title>Novel species isolated from glacier.</title>
        <authorList>
            <person name="Liu Q."/>
            <person name="Xin Y.-H."/>
        </authorList>
    </citation>
    <scope>NUCLEOTIDE SEQUENCE [LARGE SCALE GENOMIC DNA]</scope>
    <source>
        <strain evidence="2 3">LB1R16</strain>
    </source>
</reference>
<evidence type="ECO:0000313" key="2">
    <source>
        <dbReference type="EMBL" id="TRW18444.1"/>
    </source>
</evidence>
<comment type="caution">
    <text evidence="2">The sequence shown here is derived from an EMBL/GenBank/DDBJ whole genome shotgun (WGS) entry which is preliminary data.</text>
</comment>
<dbReference type="AlphaFoldDB" id="A0A552UJS0"/>
<organism evidence="2 3">
    <name type="scientific">Glacieibacterium frigidum</name>
    <dbReference type="NCBI Taxonomy" id="2593303"/>
    <lineage>
        <taxon>Bacteria</taxon>
        <taxon>Pseudomonadati</taxon>
        <taxon>Pseudomonadota</taxon>
        <taxon>Alphaproteobacteria</taxon>
        <taxon>Sphingomonadales</taxon>
        <taxon>Sphingosinicellaceae</taxon>
        <taxon>Glacieibacterium</taxon>
    </lineage>
</organism>
<dbReference type="EMBL" id="VJWA01000001">
    <property type="protein sequence ID" value="TRW18444.1"/>
    <property type="molecule type" value="Genomic_DNA"/>
</dbReference>
<sequence>MKFFAAAALALAATPALAQPAPAAPVDYTADASWLCRPGRADACGAPYRVTSVAANGKLTEAALPSTPANAKIDCFYVYPTVSTDPGGNSDMTADPAELSVAKIQFAPFREVCRTYAPLYRQVTLAALRAVLLGQAMTADRVLAYKDVSAAWADYLKRDNGGRGVVLIGHSQGSGVLRALLAQEIEGKPVAARVIATYLIGTNVLVPAGKDIGGDLKSTPLCRSKTQTGCVVTYVSFRDETVPPADTRFGRSADAASAVACTNPAALGGGRATLKPLLPARSTIVADAAAQPVWAKGTTITSDFVALPGLLSAECRSTGGASYLAIRTDGDPADPRVDTIAGDVVVAGQVQAAWGLHLIDVNAATGDLVDLVRSQGAAWAKR</sequence>
<proteinExistence type="predicted"/>
<accession>A0A552UJS0</accession>
<evidence type="ECO:0000256" key="1">
    <source>
        <dbReference type="SAM" id="SignalP"/>
    </source>
</evidence>
<protein>
    <submittedName>
        <fullName evidence="2">DUF3089 domain-containing protein</fullName>
    </submittedName>
</protein>
<dbReference type="SUPFAM" id="SSF53474">
    <property type="entry name" value="alpha/beta-Hydrolases"/>
    <property type="match status" value="1"/>
</dbReference>
<dbReference type="InterPro" id="IPR029058">
    <property type="entry name" value="AB_hydrolase_fold"/>
</dbReference>
<feature type="chain" id="PRO_5021780610" evidence="1">
    <location>
        <begin position="19"/>
        <end position="382"/>
    </location>
</feature>
<dbReference type="Pfam" id="PF11288">
    <property type="entry name" value="DUF3089"/>
    <property type="match status" value="1"/>
</dbReference>
<dbReference type="Gene3D" id="3.40.50.1820">
    <property type="entry name" value="alpha/beta hydrolase"/>
    <property type="match status" value="1"/>
</dbReference>
<evidence type="ECO:0000313" key="3">
    <source>
        <dbReference type="Proteomes" id="UP000317894"/>
    </source>
</evidence>
<dbReference type="OrthoDB" id="9794645at2"/>
<dbReference type="InterPro" id="IPR021440">
    <property type="entry name" value="DUF3089"/>
</dbReference>